<sequence length="334" mass="38614">MEEYRKCEDLGYIFINELLEFANQRKQVEEIFHFVNVGFEYTFGATAIMFIYKKYNLEEKIEISRGVSLEYVKKFNENPPLSILKEIKSARGGLYIDFKKEHEKYSEYSFLFEHDNVAEFYGYELKTAYTDSYFVIMYSVPGFKNCGNEKTGVFDTIFSVLAYILNSNKCVQTMRDCSQIDYVSGLNNFKYFHEKLFQEMQKIANEKGILSLALISINQLNKLNSIFGHSAGDKNIGLIANIIKKHIRIFDIAARYGNKFIILFPGMDKNPVKDILRTIFSEVEANFKNENQDILSLNAGVSSFPADGNNERTVLDLAEGHRIDARRKSKWSIV</sequence>
<feature type="domain" description="GGDEF" evidence="1">
    <location>
        <begin position="208"/>
        <end position="334"/>
    </location>
</feature>
<dbReference type="Pfam" id="PF00990">
    <property type="entry name" value="GGDEF"/>
    <property type="match status" value="1"/>
</dbReference>
<dbReference type="InterPro" id="IPR029787">
    <property type="entry name" value="Nucleotide_cyclase"/>
</dbReference>
<evidence type="ECO:0000259" key="1">
    <source>
        <dbReference type="PROSITE" id="PS50887"/>
    </source>
</evidence>
<protein>
    <submittedName>
        <fullName evidence="2">GGDEF domain-containing protein</fullName>
    </submittedName>
</protein>
<gene>
    <name evidence="2" type="ORF">EVJ47_01935</name>
</gene>
<proteinExistence type="predicted"/>
<dbReference type="EMBL" id="SGBD01000001">
    <property type="protein sequence ID" value="RZD15058.1"/>
    <property type="molecule type" value="Genomic_DNA"/>
</dbReference>
<evidence type="ECO:0000313" key="3">
    <source>
        <dbReference type="Proteomes" id="UP000320813"/>
    </source>
</evidence>
<dbReference type="InterPro" id="IPR043128">
    <property type="entry name" value="Rev_trsase/Diguanyl_cyclase"/>
</dbReference>
<organism evidence="2 3">
    <name type="scientific">Candidatus Acidulodesulfobacterium ferriphilum</name>
    <dbReference type="NCBI Taxonomy" id="2597223"/>
    <lineage>
        <taxon>Bacteria</taxon>
        <taxon>Deltaproteobacteria</taxon>
        <taxon>Candidatus Acidulodesulfobacterales</taxon>
        <taxon>Candidatus Acidulodesulfobacterium</taxon>
    </lineage>
</organism>
<dbReference type="GO" id="GO:0043709">
    <property type="term" value="P:cell adhesion involved in single-species biofilm formation"/>
    <property type="evidence" value="ECO:0007669"/>
    <property type="project" value="TreeGrafter"/>
</dbReference>
<dbReference type="SUPFAM" id="SSF55073">
    <property type="entry name" value="Nucleotide cyclase"/>
    <property type="match status" value="1"/>
</dbReference>
<dbReference type="InterPro" id="IPR050469">
    <property type="entry name" value="Diguanylate_Cyclase"/>
</dbReference>
<dbReference type="InterPro" id="IPR000160">
    <property type="entry name" value="GGDEF_dom"/>
</dbReference>
<evidence type="ECO:0000313" key="2">
    <source>
        <dbReference type="EMBL" id="RZD15058.1"/>
    </source>
</evidence>
<dbReference type="CDD" id="cd01949">
    <property type="entry name" value="GGDEF"/>
    <property type="match status" value="1"/>
</dbReference>
<dbReference type="GO" id="GO:0052621">
    <property type="term" value="F:diguanylate cyclase activity"/>
    <property type="evidence" value="ECO:0007669"/>
    <property type="project" value="TreeGrafter"/>
</dbReference>
<dbReference type="Gene3D" id="3.30.70.270">
    <property type="match status" value="1"/>
</dbReference>
<name>A0A519BCU9_9DELT</name>
<dbReference type="GO" id="GO:0005886">
    <property type="term" value="C:plasma membrane"/>
    <property type="evidence" value="ECO:0007669"/>
    <property type="project" value="TreeGrafter"/>
</dbReference>
<dbReference type="GO" id="GO:1902201">
    <property type="term" value="P:negative regulation of bacterial-type flagellum-dependent cell motility"/>
    <property type="evidence" value="ECO:0007669"/>
    <property type="project" value="TreeGrafter"/>
</dbReference>
<comment type="caution">
    <text evidence="2">The sequence shown here is derived from an EMBL/GenBank/DDBJ whole genome shotgun (WGS) entry which is preliminary data.</text>
</comment>
<dbReference type="Proteomes" id="UP000320813">
    <property type="component" value="Unassembled WGS sequence"/>
</dbReference>
<dbReference type="PANTHER" id="PTHR45138:SF9">
    <property type="entry name" value="DIGUANYLATE CYCLASE DGCM-RELATED"/>
    <property type="match status" value="1"/>
</dbReference>
<reference evidence="2 3" key="1">
    <citation type="submission" date="2019-01" db="EMBL/GenBank/DDBJ databases">
        <title>Insights into ecological role of a new deltaproteobacterial order Candidatus Sinidesulfobacterales (Sva0485) by metagenomics and metatranscriptomics.</title>
        <authorList>
            <person name="Tan S."/>
            <person name="Liu J."/>
            <person name="Fang Y."/>
            <person name="Hedlund B.P."/>
            <person name="Lian Z.H."/>
            <person name="Huang L.Y."/>
            <person name="Li J.T."/>
            <person name="Huang L.N."/>
            <person name="Li W.J."/>
            <person name="Jiang H.C."/>
            <person name="Dong H.L."/>
            <person name="Shu W.S."/>
        </authorList>
    </citation>
    <scope>NUCLEOTIDE SEQUENCE [LARGE SCALE GENOMIC DNA]</scope>
    <source>
        <strain evidence="2">AP3</strain>
    </source>
</reference>
<dbReference type="AlphaFoldDB" id="A0A519BCU9"/>
<dbReference type="SMART" id="SM00267">
    <property type="entry name" value="GGDEF"/>
    <property type="match status" value="1"/>
</dbReference>
<dbReference type="PROSITE" id="PS50887">
    <property type="entry name" value="GGDEF"/>
    <property type="match status" value="1"/>
</dbReference>
<dbReference type="PANTHER" id="PTHR45138">
    <property type="entry name" value="REGULATORY COMPONENTS OF SENSORY TRANSDUCTION SYSTEM"/>
    <property type="match status" value="1"/>
</dbReference>
<accession>A0A519BCU9</accession>
<dbReference type="NCBIfam" id="TIGR00254">
    <property type="entry name" value="GGDEF"/>
    <property type="match status" value="1"/>
</dbReference>